<accession>A0AAD1ULT0</accession>
<reference evidence="3" key="1">
    <citation type="submission" date="2023-07" db="EMBL/GenBank/DDBJ databases">
        <authorList>
            <consortium name="AG Swart"/>
            <person name="Singh M."/>
            <person name="Singh A."/>
            <person name="Seah K."/>
            <person name="Emmerich C."/>
        </authorList>
    </citation>
    <scope>NUCLEOTIDE SEQUENCE</scope>
    <source>
        <strain evidence="3">DP1</strain>
    </source>
</reference>
<dbReference type="Pfam" id="PF08569">
    <property type="entry name" value="Mo25"/>
    <property type="match status" value="1"/>
</dbReference>
<feature type="region of interest" description="Disordered" evidence="2">
    <location>
        <begin position="315"/>
        <end position="344"/>
    </location>
</feature>
<dbReference type="PANTHER" id="PTHR10182:SF3">
    <property type="entry name" value="PROTEIN MO25"/>
    <property type="match status" value="1"/>
</dbReference>
<dbReference type="SUPFAM" id="SSF48371">
    <property type="entry name" value="ARM repeat"/>
    <property type="match status" value="1"/>
</dbReference>
<dbReference type="EMBL" id="CAMPGE010013041">
    <property type="protein sequence ID" value="CAI2371783.1"/>
    <property type="molecule type" value="Genomic_DNA"/>
</dbReference>
<evidence type="ECO:0000313" key="4">
    <source>
        <dbReference type="Proteomes" id="UP001295684"/>
    </source>
</evidence>
<evidence type="ECO:0000256" key="1">
    <source>
        <dbReference type="ARBA" id="ARBA00011012"/>
    </source>
</evidence>
<dbReference type="GO" id="GO:0043539">
    <property type="term" value="F:protein serine/threonine kinase activator activity"/>
    <property type="evidence" value="ECO:0007669"/>
    <property type="project" value="TreeGrafter"/>
</dbReference>
<dbReference type="GO" id="GO:0035556">
    <property type="term" value="P:intracellular signal transduction"/>
    <property type="evidence" value="ECO:0007669"/>
    <property type="project" value="TreeGrafter"/>
</dbReference>
<dbReference type="InterPro" id="IPR011989">
    <property type="entry name" value="ARM-like"/>
</dbReference>
<evidence type="ECO:0000313" key="3">
    <source>
        <dbReference type="EMBL" id="CAI2371783.1"/>
    </source>
</evidence>
<organism evidence="3 4">
    <name type="scientific">Euplotes crassus</name>
    <dbReference type="NCBI Taxonomy" id="5936"/>
    <lineage>
        <taxon>Eukaryota</taxon>
        <taxon>Sar</taxon>
        <taxon>Alveolata</taxon>
        <taxon>Ciliophora</taxon>
        <taxon>Intramacronucleata</taxon>
        <taxon>Spirotrichea</taxon>
        <taxon>Hypotrichia</taxon>
        <taxon>Euplotida</taxon>
        <taxon>Euplotidae</taxon>
        <taxon>Moneuplotes</taxon>
    </lineage>
</organism>
<dbReference type="InterPro" id="IPR016024">
    <property type="entry name" value="ARM-type_fold"/>
</dbReference>
<evidence type="ECO:0000256" key="2">
    <source>
        <dbReference type="SAM" id="MobiDB-lite"/>
    </source>
</evidence>
<protein>
    <submittedName>
        <fullName evidence="3">Uncharacterized protein</fullName>
    </submittedName>
</protein>
<dbReference type="Proteomes" id="UP001295684">
    <property type="component" value="Unassembled WGS sequence"/>
</dbReference>
<proteinExistence type="inferred from homology"/>
<dbReference type="InterPro" id="IPR013878">
    <property type="entry name" value="Mo25"/>
</dbReference>
<dbReference type="AlphaFoldDB" id="A0AAD1ULT0"/>
<gene>
    <name evidence="3" type="ORF">ECRASSUSDP1_LOCUS13108</name>
</gene>
<dbReference type="Gene3D" id="1.25.10.10">
    <property type="entry name" value="Leucine-rich Repeat Variant"/>
    <property type="match status" value="1"/>
</dbReference>
<comment type="caution">
    <text evidence="3">The sequence shown here is derived from an EMBL/GenBank/DDBJ whole genome shotgun (WGS) entry which is preliminary data.</text>
</comment>
<dbReference type="PANTHER" id="PTHR10182">
    <property type="entry name" value="CALCIUM-BINDING PROTEIN 39-RELATED"/>
    <property type="match status" value="1"/>
</dbReference>
<name>A0AAD1ULT0_EUPCR</name>
<sequence>MPGLFGRSKKKPDQQVACFLAVCDAYLNSIQDEKFDKKAFKKFDKYNKRMLEIMGGKCKKCPNTPENMTIIAAEFGKEGEILSRLLVCINEFPPEFKKQLLDIFGELFALNTYPNPLAESFDPHVDNTVEKLMDNFEEPGMSATAAKIVKMMCGKLELSDHFLTIEFFKVLAGYGLNSNFEISSEALSLMQEILLPKDKKLQEKVSEFLNQNKAEVMEVFMNLFDEENYLVKREGMSFLQQILLDSKNNIDFYNYFVSEKNHLKFVMQSLNDDSTSINVEAFSLLMIFLKAPEESRGPRVNETLRKNRDPLLQFIEDFNPNPDKEDEYFNKQKEEAKDEIEMIS</sequence>
<keyword evidence="4" id="KW-1185">Reference proteome</keyword>
<feature type="compositionally biased region" description="Basic and acidic residues" evidence="2">
    <location>
        <begin position="327"/>
        <end position="344"/>
    </location>
</feature>
<comment type="similarity">
    <text evidence="1">Belongs to the Mo25 family.</text>
</comment>